<proteinExistence type="predicted"/>
<dbReference type="Proteomes" id="UP000694569">
    <property type="component" value="Unplaced"/>
</dbReference>
<evidence type="ECO:0000313" key="2">
    <source>
        <dbReference type="Ensembl" id="ENSLLEP00000028172.1"/>
    </source>
</evidence>
<accession>A0A8C5PV95</accession>
<evidence type="ECO:0000259" key="1">
    <source>
        <dbReference type="Pfam" id="PF26215"/>
    </source>
</evidence>
<dbReference type="PANTHER" id="PTHR21301">
    <property type="entry name" value="REVERSE TRANSCRIPTASE"/>
    <property type="match status" value="1"/>
</dbReference>
<protein>
    <recommendedName>
        <fullName evidence="1">Helix-turn-helix domain-containing protein</fullName>
    </recommendedName>
</protein>
<dbReference type="InterPro" id="IPR058912">
    <property type="entry name" value="HTH_animal"/>
</dbReference>
<dbReference type="Pfam" id="PF26215">
    <property type="entry name" value="HTH_animal"/>
    <property type="match status" value="1"/>
</dbReference>
<dbReference type="AlphaFoldDB" id="A0A8C5PV95"/>
<dbReference type="OrthoDB" id="8444640at2759"/>
<sequence length="637" mass="73613">MKTFEKACVEDIRKIKPLNKYQHNLTHTEMLALNHLIKDNEVVIKPADKGGGVVILDRQQYLSEIQRQLQDVDTYEKLPSDPSLIIANKYRSHLTKGVDLGILNNHEHDFLLPKCPIIPVIYVLPKLHKDPICPPGRPIVSGIGSILSPLSEHIDHILQPIVVTQPAYLKDSISLLQILDGMIWMEGSYMVTCDVGSLYTIIEHPKGCEAVRYYMELTKLFPLPQIDYVIDGINLILNNNFFWFEGDFYLQRRGMAMGTRFAPSYANLFMSYWENQFVYSGHDWGSSLVLYRRYIDDIFFIWRGDLISLNAFLNHLNSNTWGISLTTDISDAKVHFLDLEILREGNTLITKTYFKQVDINSFIHIESCHHAPWLTNIPKGQILRIRRNCSKLSDFEEQAELLKKQFVQKGYDETAINKDHEKVRKMDRSQLLSYKKRNNDGDKLDPQVPFITNYSTNHNSILKILKKNWGLLHQNKDIIKYIGDKPKVIYRGTKNLKMLLTKSVLDKEKAPGTFLSKFKKIGFHKCGLCICCRTAIDSTRCLMDFKSHSNNQVFSIQTFLTCNFTNMIYLLWCPCGLQYIGRTTRMLKTRVAEHIYNIKRKYDKHSVSAHFSKHHNGNPKLLGFAGIQHVKKALERG</sequence>
<dbReference type="PANTHER" id="PTHR21301:SF12">
    <property type="match status" value="1"/>
</dbReference>
<organism evidence="2 3">
    <name type="scientific">Leptobrachium leishanense</name>
    <name type="common">Leishan spiny toad</name>
    <dbReference type="NCBI Taxonomy" id="445787"/>
    <lineage>
        <taxon>Eukaryota</taxon>
        <taxon>Metazoa</taxon>
        <taxon>Chordata</taxon>
        <taxon>Craniata</taxon>
        <taxon>Vertebrata</taxon>
        <taxon>Euteleostomi</taxon>
        <taxon>Amphibia</taxon>
        <taxon>Batrachia</taxon>
        <taxon>Anura</taxon>
        <taxon>Pelobatoidea</taxon>
        <taxon>Megophryidae</taxon>
        <taxon>Leptobrachium</taxon>
    </lineage>
</organism>
<keyword evidence="3" id="KW-1185">Reference proteome</keyword>
<name>A0A8C5PV95_9ANUR</name>
<dbReference type="GeneTree" id="ENSGT00840000129931"/>
<feature type="domain" description="Helix-turn-helix" evidence="1">
    <location>
        <begin position="362"/>
        <end position="418"/>
    </location>
</feature>
<reference evidence="2" key="1">
    <citation type="submission" date="2025-08" db="UniProtKB">
        <authorList>
            <consortium name="Ensembl"/>
        </authorList>
    </citation>
    <scope>IDENTIFICATION</scope>
</reference>
<evidence type="ECO:0000313" key="3">
    <source>
        <dbReference type="Proteomes" id="UP000694569"/>
    </source>
</evidence>
<reference evidence="2" key="2">
    <citation type="submission" date="2025-09" db="UniProtKB">
        <authorList>
            <consortium name="Ensembl"/>
        </authorList>
    </citation>
    <scope>IDENTIFICATION</scope>
</reference>
<dbReference type="Ensembl" id="ENSLLET00000029271.1">
    <property type="protein sequence ID" value="ENSLLEP00000028172.1"/>
    <property type="gene ID" value="ENSLLEG00000017919.1"/>
</dbReference>